<gene>
    <name evidence="2" type="ORF">WA026_002985</name>
</gene>
<accession>A0AAW1TQ32</accession>
<dbReference type="PANTHER" id="PTHR11012">
    <property type="entry name" value="PROTEIN KINASE-LIKE DOMAIN-CONTAINING"/>
    <property type="match status" value="1"/>
</dbReference>
<dbReference type="Gene3D" id="3.90.1200.10">
    <property type="match status" value="1"/>
</dbReference>
<feature type="domain" description="CHK kinase-like" evidence="1">
    <location>
        <begin position="126"/>
        <end position="315"/>
    </location>
</feature>
<dbReference type="InterPro" id="IPR004119">
    <property type="entry name" value="EcKL"/>
</dbReference>
<comment type="caution">
    <text evidence="2">The sequence shown here is derived from an EMBL/GenBank/DDBJ whole genome shotgun (WGS) entry which is preliminary data.</text>
</comment>
<organism evidence="2 3">
    <name type="scientific">Henosepilachna vigintioctopunctata</name>
    <dbReference type="NCBI Taxonomy" id="420089"/>
    <lineage>
        <taxon>Eukaryota</taxon>
        <taxon>Metazoa</taxon>
        <taxon>Ecdysozoa</taxon>
        <taxon>Arthropoda</taxon>
        <taxon>Hexapoda</taxon>
        <taxon>Insecta</taxon>
        <taxon>Pterygota</taxon>
        <taxon>Neoptera</taxon>
        <taxon>Endopterygota</taxon>
        <taxon>Coleoptera</taxon>
        <taxon>Polyphaga</taxon>
        <taxon>Cucujiformia</taxon>
        <taxon>Coccinelloidea</taxon>
        <taxon>Coccinellidae</taxon>
        <taxon>Epilachninae</taxon>
        <taxon>Epilachnini</taxon>
        <taxon>Henosepilachna</taxon>
    </lineage>
</organism>
<evidence type="ECO:0000259" key="1">
    <source>
        <dbReference type="SMART" id="SM00587"/>
    </source>
</evidence>
<sequence length="407" mass="47992">MKPIPVISNRICNIQQLTNILNKFWKKDFKITKAEVTPATASGTNFVSDAWRVNYQYCENGKEGLVSNSVIVKTTPEDETRNTQMRSDIAFKNEILAYEKVLPSLSKYMQQPLRIPKYLHGDLSSIVLEDMRTMNFNGSTRTVASNWNQVWSPLQEMAKLHAASLIMQVEDEESFYGMVNKITEVSNEDTKALEKNQDVYLETIFSVMKSIRLPDPLAYQRRVEHLKQGVWQEQKEIIAKEVPIRVLNHGNIWINNLLYRQDMITLLDWHNIAFSSPAMDLSFFLYANLNTDFLSQNRRHLINLYLMYLHQCVFDYCRNKWTMSQVEQTLQQLDFQWIDSELKRFSLYGYMMSQWMTPVYFWSEKVLQDFESKGLENFTINDRLQYMSAEEKDRIIKLTLFYLKDAL</sequence>
<evidence type="ECO:0000313" key="3">
    <source>
        <dbReference type="Proteomes" id="UP001431783"/>
    </source>
</evidence>
<dbReference type="SUPFAM" id="SSF56112">
    <property type="entry name" value="Protein kinase-like (PK-like)"/>
    <property type="match status" value="1"/>
</dbReference>
<name>A0AAW1TQ32_9CUCU</name>
<dbReference type="SMART" id="SM00587">
    <property type="entry name" value="CHK"/>
    <property type="match status" value="1"/>
</dbReference>
<dbReference type="EMBL" id="JARQZJ010000001">
    <property type="protein sequence ID" value="KAK9869234.1"/>
    <property type="molecule type" value="Genomic_DNA"/>
</dbReference>
<dbReference type="Proteomes" id="UP001431783">
    <property type="component" value="Unassembled WGS sequence"/>
</dbReference>
<dbReference type="PANTHER" id="PTHR11012:SF47">
    <property type="entry name" value="GH22833P"/>
    <property type="match status" value="1"/>
</dbReference>
<dbReference type="InterPro" id="IPR011009">
    <property type="entry name" value="Kinase-like_dom_sf"/>
</dbReference>
<protein>
    <recommendedName>
        <fullName evidence="1">CHK kinase-like domain-containing protein</fullName>
    </recommendedName>
</protein>
<dbReference type="AlphaFoldDB" id="A0AAW1TQ32"/>
<proteinExistence type="predicted"/>
<evidence type="ECO:0000313" key="2">
    <source>
        <dbReference type="EMBL" id="KAK9869234.1"/>
    </source>
</evidence>
<dbReference type="Pfam" id="PF02958">
    <property type="entry name" value="EcKL"/>
    <property type="match status" value="1"/>
</dbReference>
<keyword evidence="3" id="KW-1185">Reference proteome</keyword>
<dbReference type="InterPro" id="IPR015897">
    <property type="entry name" value="CHK_kinase-like"/>
</dbReference>
<reference evidence="2 3" key="1">
    <citation type="submission" date="2023-03" db="EMBL/GenBank/DDBJ databases">
        <title>Genome insight into feeding habits of ladybird beetles.</title>
        <authorList>
            <person name="Li H.-S."/>
            <person name="Huang Y.-H."/>
            <person name="Pang H."/>
        </authorList>
    </citation>
    <scope>NUCLEOTIDE SEQUENCE [LARGE SCALE GENOMIC DNA]</scope>
    <source>
        <strain evidence="2">SYSU_2023b</strain>
        <tissue evidence="2">Whole body</tissue>
    </source>
</reference>